<dbReference type="InterPro" id="IPR001254">
    <property type="entry name" value="Trypsin_dom"/>
</dbReference>
<dbReference type="Gene3D" id="2.130.10.130">
    <property type="entry name" value="Integrin alpha, N-terminal"/>
    <property type="match status" value="2"/>
</dbReference>
<feature type="domain" description="Peptidase S1" evidence="5">
    <location>
        <begin position="27"/>
        <end position="325"/>
    </location>
</feature>
<evidence type="ECO:0000259" key="5">
    <source>
        <dbReference type="PROSITE" id="PS50240"/>
    </source>
</evidence>
<evidence type="ECO:0000256" key="1">
    <source>
        <dbReference type="ARBA" id="ARBA00022729"/>
    </source>
</evidence>
<sequence>MHWGVHAVVIGVTLWLVPVTTSHAMDPVTGPLVADCAYPSTVRVGANCTGSYLGDGVVLMAGHCIEPGQPSKITFGNADSAADPDGDRFEIDVPEHSDPEYVGQTWCFTPDEGGWLSKGNNIWHYAGVDLAVCLLDSTDPDYAKLASLPTVPLMVPTGCIRDWLHEHLWTTYDCASGQVKGANGCWTPPPPIGGAADGNFPGVDVTAVGMGTEPDDDEGGFKRAFNPTFYVQVDNSEPASAPYGGYYHPGSPNQLVTNYAFEWDETPIFGMATMRGDSGGPILYRLPDGTWRVLGDLNGDALGAGDMDLYEAAPAYLHWIEKETGRDVTPCHDLNDEDEWEWHGGCLGELPTSIDSGVGGSYAGDSCSMHETGGQVCGGWKAPPLSQVTNSVPKPHHPWILAAVLEEELAPTLALANQGDFGDPVDVDAVADHLYAIAYGQSSYTFLANIYDAGGPGGYLSTAVTASFAGADGGDYEVFSDPDYDCGKGRIIVVDPSGARVDWGLDSSGVLGTAACEDFFGAGLAVGDFNGDGYDDLAVGTPGATISSLSSAGSVHVIYGSPAGLTAVGDQVFDQDTAGIGGAADEWAFFAEQLATGDFDCDGIDDLAIGSPRATVEGEHEAGVVHVLFGTSGGLSSVNDLLYEGRAGAGDAPEARDHFGASVAAARLAGTSCSDLVIGVPGQDTDSGADVGQVHVLYGSISGLPTQADETLVQGQGRVADFASPHDRFGARLEVISRPEGDTLRILAPNEQCNPSSGEAVIGWHVVHAGTGGVDLTTDALECTALGRASIATDAWGDLEQLSLLHAIRIAREATP</sequence>
<dbReference type="GO" id="GO:0006508">
    <property type="term" value="P:proteolysis"/>
    <property type="evidence" value="ECO:0007669"/>
    <property type="project" value="InterPro"/>
</dbReference>
<evidence type="ECO:0000313" key="7">
    <source>
        <dbReference type="Proteomes" id="UP000237968"/>
    </source>
</evidence>
<dbReference type="GO" id="GO:0007155">
    <property type="term" value="P:cell adhesion"/>
    <property type="evidence" value="ECO:0007669"/>
    <property type="project" value="InterPro"/>
</dbReference>
<dbReference type="SMART" id="SM00191">
    <property type="entry name" value="Int_alpha"/>
    <property type="match status" value="3"/>
</dbReference>
<proteinExistence type="predicted"/>
<dbReference type="PRINTS" id="PR01185">
    <property type="entry name" value="INTEGRINA"/>
</dbReference>
<dbReference type="PANTHER" id="PTHR23221:SF7">
    <property type="entry name" value="PHOSPHATIDYLINOSITOL-GLYCAN-SPECIFIC PHOSPHOLIPASE D"/>
    <property type="match status" value="1"/>
</dbReference>
<dbReference type="EMBL" id="PVNK01000281">
    <property type="protein sequence ID" value="PRP90489.1"/>
    <property type="molecule type" value="Genomic_DNA"/>
</dbReference>
<reference evidence="6 7" key="1">
    <citation type="submission" date="2018-03" db="EMBL/GenBank/DDBJ databases">
        <title>Draft Genome Sequences of the Obligatory Marine Myxobacteria Enhygromyxa salina SWB005.</title>
        <authorList>
            <person name="Poehlein A."/>
            <person name="Moghaddam J.A."/>
            <person name="Harms H."/>
            <person name="Alanjari M."/>
            <person name="Koenig G.M."/>
            <person name="Daniel R."/>
            <person name="Schaeberle T.F."/>
        </authorList>
    </citation>
    <scope>NUCLEOTIDE SEQUENCE [LARGE SCALE GENOMIC DNA]</scope>
    <source>
        <strain evidence="6 7">SWB005</strain>
    </source>
</reference>
<comment type="caution">
    <text evidence="6">The sequence shown here is derived from an EMBL/GenBank/DDBJ whole genome shotgun (WGS) entry which is preliminary data.</text>
</comment>
<organism evidence="6 7">
    <name type="scientific">Enhygromyxa salina</name>
    <dbReference type="NCBI Taxonomy" id="215803"/>
    <lineage>
        <taxon>Bacteria</taxon>
        <taxon>Pseudomonadati</taxon>
        <taxon>Myxococcota</taxon>
        <taxon>Polyangia</taxon>
        <taxon>Nannocystales</taxon>
        <taxon>Nannocystaceae</taxon>
        <taxon>Enhygromyxa</taxon>
    </lineage>
</organism>
<dbReference type="InterPro" id="IPR000413">
    <property type="entry name" value="Integrin_alpha"/>
</dbReference>
<evidence type="ECO:0000256" key="3">
    <source>
        <dbReference type="ARBA" id="ARBA00022801"/>
    </source>
</evidence>
<dbReference type="InterPro" id="IPR013519">
    <property type="entry name" value="Int_alpha_beta-p"/>
</dbReference>
<dbReference type="Pfam" id="PF01839">
    <property type="entry name" value="FG-GAP"/>
    <property type="match status" value="2"/>
</dbReference>
<keyword evidence="7" id="KW-1185">Reference proteome</keyword>
<dbReference type="PROSITE" id="PS51470">
    <property type="entry name" value="FG_GAP"/>
    <property type="match status" value="1"/>
</dbReference>
<keyword evidence="4" id="KW-0325">Glycoprotein</keyword>
<dbReference type="GO" id="GO:0008305">
    <property type="term" value="C:integrin complex"/>
    <property type="evidence" value="ECO:0007669"/>
    <property type="project" value="InterPro"/>
</dbReference>
<dbReference type="Gene3D" id="2.40.10.10">
    <property type="entry name" value="Trypsin-like serine proteases"/>
    <property type="match status" value="1"/>
</dbReference>
<dbReference type="PANTHER" id="PTHR23221">
    <property type="entry name" value="GLYCOSYLPHOSPHATIDYLINOSITOL PHOSPHOLIPASE D"/>
    <property type="match status" value="1"/>
</dbReference>
<dbReference type="InterPro" id="IPR009003">
    <property type="entry name" value="Peptidase_S1_PA"/>
</dbReference>
<dbReference type="PROSITE" id="PS50240">
    <property type="entry name" value="TRYPSIN_DOM"/>
    <property type="match status" value="1"/>
</dbReference>
<keyword evidence="2" id="KW-0677">Repeat</keyword>
<evidence type="ECO:0000256" key="2">
    <source>
        <dbReference type="ARBA" id="ARBA00022737"/>
    </source>
</evidence>
<dbReference type="GO" id="GO:0004252">
    <property type="term" value="F:serine-type endopeptidase activity"/>
    <property type="evidence" value="ECO:0007669"/>
    <property type="project" value="InterPro"/>
</dbReference>
<name>A0A2S9XCA8_9BACT</name>
<keyword evidence="1" id="KW-0732">Signal</keyword>
<evidence type="ECO:0000313" key="6">
    <source>
        <dbReference type="EMBL" id="PRP90489.1"/>
    </source>
</evidence>
<dbReference type="InterPro" id="IPR013517">
    <property type="entry name" value="FG-GAP"/>
</dbReference>
<dbReference type="InterPro" id="IPR033116">
    <property type="entry name" value="TRYPSIN_SER"/>
</dbReference>
<keyword evidence="3" id="KW-0378">Hydrolase</keyword>
<dbReference type="InterPro" id="IPR043504">
    <property type="entry name" value="Peptidase_S1_PA_chymotrypsin"/>
</dbReference>
<accession>A0A2S9XCA8</accession>
<dbReference type="SUPFAM" id="SSF50494">
    <property type="entry name" value="Trypsin-like serine proteases"/>
    <property type="match status" value="1"/>
</dbReference>
<gene>
    <name evidence="6" type="ORF">ENSA5_65080</name>
</gene>
<evidence type="ECO:0000256" key="4">
    <source>
        <dbReference type="ARBA" id="ARBA00023180"/>
    </source>
</evidence>
<protein>
    <submittedName>
        <fullName evidence="6">FG-GAP repeat protein</fullName>
    </submittedName>
</protein>
<dbReference type="Proteomes" id="UP000237968">
    <property type="component" value="Unassembled WGS sequence"/>
</dbReference>
<dbReference type="PROSITE" id="PS00135">
    <property type="entry name" value="TRYPSIN_SER"/>
    <property type="match status" value="1"/>
</dbReference>
<dbReference type="AlphaFoldDB" id="A0A2S9XCA8"/>
<dbReference type="SUPFAM" id="SSF69318">
    <property type="entry name" value="Integrin alpha N-terminal domain"/>
    <property type="match status" value="2"/>
</dbReference>
<dbReference type="InterPro" id="IPR028994">
    <property type="entry name" value="Integrin_alpha_N"/>
</dbReference>